<keyword evidence="4 6" id="KW-1133">Transmembrane helix</keyword>
<evidence type="ECO:0000256" key="4">
    <source>
        <dbReference type="ARBA" id="ARBA00022989"/>
    </source>
</evidence>
<evidence type="ECO:0000256" key="2">
    <source>
        <dbReference type="ARBA" id="ARBA00005692"/>
    </source>
</evidence>
<comment type="subcellular location">
    <subcellularLocation>
        <location evidence="1">Membrane</location>
        <topology evidence="1">Multi-pass membrane protein</topology>
    </subcellularLocation>
</comment>
<evidence type="ECO:0000256" key="6">
    <source>
        <dbReference type="RuleBase" id="RU280813"/>
    </source>
</evidence>
<evidence type="ECO:0000313" key="7">
    <source>
        <dbReference type="EMBL" id="KAI1698353.1"/>
    </source>
</evidence>
<feature type="transmembrane region" description="Helical" evidence="6">
    <location>
        <begin position="22"/>
        <end position="40"/>
    </location>
</feature>
<dbReference type="GO" id="GO:0004888">
    <property type="term" value="F:transmembrane signaling receptor activity"/>
    <property type="evidence" value="ECO:0007669"/>
    <property type="project" value="InterPro"/>
</dbReference>
<dbReference type="PANTHER" id="PTHR31552">
    <property type="entry name" value="SERPENTINE RECEPTOR CLASS GAMMA"/>
    <property type="match status" value="1"/>
</dbReference>
<reference evidence="7" key="1">
    <citation type="submission" date="2022-01" db="EMBL/GenBank/DDBJ databases">
        <title>Genome Sequence Resource for Two Populations of Ditylenchus destructor, the Migratory Endoparasitic Phytonematode.</title>
        <authorList>
            <person name="Zhang H."/>
            <person name="Lin R."/>
            <person name="Xie B."/>
        </authorList>
    </citation>
    <scope>NUCLEOTIDE SEQUENCE</scope>
    <source>
        <strain evidence="7">BazhouSP</strain>
    </source>
</reference>
<dbReference type="Pfam" id="PF02118">
    <property type="entry name" value="Srg"/>
    <property type="match status" value="1"/>
</dbReference>
<evidence type="ECO:0000256" key="3">
    <source>
        <dbReference type="ARBA" id="ARBA00022692"/>
    </source>
</evidence>
<feature type="transmembrane region" description="Helical" evidence="6">
    <location>
        <begin position="47"/>
        <end position="68"/>
    </location>
</feature>
<evidence type="ECO:0000256" key="5">
    <source>
        <dbReference type="ARBA" id="ARBA00023136"/>
    </source>
</evidence>
<dbReference type="SUPFAM" id="SSF81321">
    <property type="entry name" value="Family A G protein-coupled receptor-like"/>
    <property type="match status" value="1"/>
</dbReference>
<sequence>MPPQFLAVFFFFNYYTFHADNLSTMFILLNRLTLILVPIGQEKIWKYLLPVSILATHLAPLAWTVQVLTYEFHVRLQNDNVTFTLYIQPNPNRTYIASAYVAAVSALLFGVICGVLNIVTVVLFRRTRGTQANVDKASSVEQKVESRLTIYALVTFLSQLSMAVYYVLTYIASWLFQSDFNFFLSIANQFCWVHDLSNIVLPAWCLLWASSEVKEHVYSMLIPRSKKKNDKIFIERRTPSSMKNVNT</sequence>
<protein>
    <recommendedName>
        <fullName evidence="6">Serpentine receptor class gamma</fullName>
    </recommendedName>
</protein>
<dbReference type="EMBL" id="JAKKPZ010000222">
    <property type="protein sequence ID" value="KAI1698353.1"/>
    <property type="molecule type" value="Genomic_DNA"/>
</dbReference>
<keyword evidence="3 6" id="KW-0812">Transmembrane</keyword>
<evidence type="ECO:0000313" key="8">
    <source>
        <dbReference type="Proteomes" id="UP001201812"/>
    </source>
</evidence>
<feature type="transmembrane region" description="Helical" evidence="6">
    <location>
        <begin position="148"/>
        <end position="172"/>
    </location>
</feature>
<dbReference type="AlphaFoldDB" id="A0AAD4QYI9"/>
<comment type="caution">
    <text evidence="7">The sequence shown here is derived from an EMBL/GenBank/DDBJ whole genome shotgun (WGS) entry which is preliminary data.</text>
</comment>
<keyword evidence="5 6" id="KW-0472">Membrane</keyword>
<dbReference type="InterPro" id="IPR000609">
    <property type="entry name" value="7TM_GPCR_serpentine_rcpt_Srg"/>
</dbReference>
<gene>
    <name evidence="7" type="ORF">DdX_17947</name>
</gene>
<name>A0AAD4QYI9_9BILA</name>
<dbReference type="GO" id="GO:0007606">
    <property type="term" value="P:sensory perception of chemical stimulus"/>
    <property type="evidence" value="ECO:0007669"/>
    <property type="project" value="UniProtKB-UniRule"/>
</dbReference>
<evidence type="ECO:0000256" key="1">
    <source>
        <dbReference type="ARBA" id="ARBA00004141"/>
    </source>
</evidence>
<keyword evidence="8" id="KW-1185">Reference proteome</keyword>
<dbReference type="Gene3D" id="1.20.1070.10">
    <property type="entry name" value="Rhodopsin 7-helix transmembrane proteins"/>
    <property type="match status" value="1"/>
</dbReference>
<dbReference type="GO" id="GO:0016020">
    <property type="term" value="C:membrane"/>
    <property type="evidence" value="ECO:0007669"/>
    <property type="project" value="UniProtKB-SubCell"/>
</dbReference>
<accession>A0AAD4QYI9</accession>
<comment type="caution">
    <text evidence="6">Lacks conserved residue(s) required for the propagation of feature annotation.</text>
</comment>
<organism evidence="7 8">
    <name type="scientific">Ditylenchus destructor</name>
    <dbReference type="NCBI Taxonomy" id="166010"/>
    <lineage>
        <taxon>Eukaryota</taxon>
        <taxon>Metazoa</taxon>
        <taxon>Ecdysozoa</taxon>
        <taxon>Nematoda</taxon>
        <taxon>Chromadorea</taxon>
        <taxon>Rhabditida</taxon>
        <taxon>Tylenchina</taxon>
        <taxon>Tylenchomorpha</taxon>
        <taxon>Sphaerularioidea</taxon>
        <taxon>Anguinidae</taxon>
        <taxon>Anguininae</taxon>
        <taxon>Ditylenchus</taxon>
    </lineage>
</organism>
<dbReference type="Proteomes" id="UP001201812">
    <property type="component" value="Unassembled WGS sequence"/>
</dbReference>
<feature type="transmembrane region" description="Helical" evidence="6">
    <location>
        <begin position="99"/>
        <end position="124"/>
    </location>
</feature>
<proteinExistence type="inferred from homology"/>
<comment type="similarity">
    <text evidence="2 6">Belongs to the nematode receptor-like protein srg family.</text>
</comment>
<dbReference type="PANTHER" id="PTHR31552:SF8">
    <property type="entry name" value="SERPENTINE RECEPTOR CLASS GAMMA"/>
    <property type="match status" value="1"/>
</dbReference>